<proteinExistence type="predicted"/>
<keyword evidence="1" id="KW-0175">Coiled coil</keyword>
<evidence type="ECO:0000313" key="3">
    <source>
        <dbReference type="EMBL" id="KAF7729324.1"/>
    </source>
</evidence>
<accession>A0A8H7BST3</accession>
<evidence type="ECO:0000256" key="2">
    <source>
        <dbReference type="SAM" id="MobiDB-lite"/>
    </source>
</evidence>
<comment type="caution">
    <text evidence="3">The sequence shown here is derived from an EMBL/GenBank/DDBJ whole genome shotgun (WGS) entry which is preliminary data.</text>
</comment>
<evidence type="ECO:0000313" key="4">
    <source>
        <dbReference type="Proteomes" id="UP000605846"/>
    </source>
</evidence>
<sequence length="396" mass="44904">MDPLGSHDTAKRYQYPLPPLPTTRSTSLASCEDAEFNSKGRESKQHVVNSKSREPSIGSSTDTKVAALPKTSRQALLKSQVDLFAKEKEQLADQVRQLRREKKESSTVLQKRCAELEELLRVKEDEYSRMQTAFHNHLKSLMVTDDDFSTIRNKLVMIQSKIASFPMSMRRCAQDRTNATRFFAEHWPHLAPAIDQLSKPAADQTPQLEYSIICLLVEKLITETLVNQIYRAHIHVGFPIINEAYNELFEWMNEHNCNYSTRLRQQLCKVVVTAVENGDKKTLGEINTAKDDIVNHLADLLDHVFEPKYRADTVSKLIKVVDAACDCALAMHGQEHLIVARDRIEGEDKLDLQEMELQHGSQENGSILQIIVCPPFYANDDAGNDLVLIKGKAICF</sequence>
<keyword evidence="4" id="KW-1185">Reference proteome</keyword>
<dbReference type="EMBL" id="JABAYA010000026">
    <property type="protein sequence ID" value="KAF7729324.1"/>
    <property type="molecule type" value="Genomic_DNA"/>
</dbReference>
<feature type="compositionally biased region" description="Basic and acidic residues" evidence="2">
    <location>
        <begin position="36"/>
        <end position="45"/>
    </location>
</feature>
<evidence type="ECO:0000256" key="1">
    <source>
        <dbReference type="SAM" id="Coils"/>
    </source>
</evidence>
<protein>
    <submittedName>
        <fullName evidence="3">Uncharacterized protein</fullName>
    </submittedName>
</protein>
<feature type="region of interest" description="Disordered" evidence="2">
    <location>
        <begin position="1"/>
        <end position="64"/>
    </location>
</feature>
<dbReference type="OrthoDB" id="2439595at2759"/>
<name>A0A8H7BST3_9FUNG</name>
<reference evidence="3" key="1">
    <citation type="submission" date="2020-01" db="EMBL/GenBank/DDBJ databases">
        <title>Genome Sequencing of Three Apophysomyces-Like Fungal Strains Confirms a Novel Fungal Genus in the Mucoromycota with divergent Burkholderia-like Endosymbiotic Bacteria.</title>
        <authorList>
            <person name="Stajich J.E."/>
            <person name="Macias A.M."/>
            <person name="Carter-House D."/>
            <person name="Lovett B."/>
            <person name="Kasson L.R."/>
            <person name="Berry K."/>
            <person name="Grigoriev I."/>
            <person name="Chang Y."/>
            <person name="Spatafora J."/>
            <person name="Kasson M.T."/>
        </authorList>
    </citation>
    <scope>NUCLEOTIDE SEQUENCE</scope>
    <source>
        <strain evidence="3">NRRL A-21654</strain>
    </source>
</reference>
<feature type="coiled-coil region" evidence="1">
    <location>
        <begin position="81"/>
        <end position="133"/>
    </location>
</feature>
<dbReference type="Proteomes" id="UP000605846">
    <property type="component" value="Unassembled WGS sequence"/>
</dbReference>
<dbReference type="AlphaFoldDB" id="A0A8H7BST3"/>
<gene>
    <name evidence="3" type="ORF">EC973_004580</name>
</gene>
<organism evidence="3 4">
    <name type="scientific">Apophysomyces ossiformis</name>
    <dbReference type="NCBI Taxonomy" id="679940"/>
    <lineage>
        <taxon>Eukaryota</taxon>
        <taxon>Fungi</taxon>
        <taxon>Fungi incertae sedis</taxon>
        <taxon>Mucoromycota</taxon>
        <taxon>Mucoromycotina</taxon>
        <taxon>Mucoromycetes</taxon>
        <taxon>Mucorales</taxon>
        <taxon>Mucorineae</taxon>
        <taxon>Mucoraceae</taxon>
        <taxon>Apophysomyces</taxon>
    </lineage>
</organism>